<dbReference type="PANTHER" id="PTHR43041:SF1">
    <property type="entry name" value="METALLO-BETA-LACTAMASE DOMAIN-CONTAINING PROTEIN"/>
    <property type="match status" value="1"/>
</dbReference>
<dbReference type="Proteomes" id="UP000092616">
    <property type="component" value="Unassembled WGS sequence"/>
</dbReference>
<dbReference type="InterPro" id="IPR036866">
    <property type="entry name" value="RibonucZ/Hydroxyglut_hydro"/>
</dbReference>
<proteinExistence type="predicted"/>
<keyword evidence="3" id="KW-1185">Reference proteome</keyword>
<accession>A0A1B8QA11</accession>
<evidence type="ECO:0000313" key="3">
    <source>
        <dbReference type="Proteomes" id="UP000092616"/>
    </source>
</evidence>
<dbReference type="CDD" id="cd07709">
    <property type="entry name" value="flavodiiron_proteins_MBL-fold"/>
    <property type="match status" value="1"/>
</dbReference>
<dbReference type="InterPro" id="IPR001279">
    <property type="entry name" value="Metallo-B-lactamas"/>
</dbReference>
<evidence type="ECO:0000259" key="1">
    <source>
        <dbReference type="SMART" id="SM00849"/>
    </source>
</evidence>
<dbReference type="Pfam" id="PF19583">
    <property type="entry name" value="ODP"/>
    <property type="match status" value="1"/>
</dbReference>
<dbReference type="PANTHER" id="PTHR43041">
    <property type="entry name" value="HYDROLASE, METALLO-BETA-LACTAMASE SUPERFAMILY"/>
    <property type="match status" value="1"/>
</dbReference>
<sequence>MRFLRQVNMAGQVIFDNGDHKVIVFSDLVAGDGVQSNQFLVLHSNDGETHGAVIDPGGDLTYTPLTLALLKHTDIRHVRYVIGSHQDPDIIASLPRWLLHTDATVVISKLWERFLPHLNSAFNTGRLQVGYMERLISLPDAGASLKLGNTHLVALPAHFLHSEGNFQFYDPISKILFSGDMGASLMGDPHVPVEDFDAHVPSMLGFHRRYMVSNKVTRLWANAVRELDVEMVVPQHGKAFVGRETINKFLNWIGDLPCGIDYLSQANYNYKALVEQTLQNPVAS</sequence>
<dbReference type="Gene3D" id="3.60.15.10">
    <property type="entry name" value="Ribonuclease Z/Hydroxyacylglutathione hydrolase-like"/>
    <property type="match status" value="1"/>
</dbReference>
<feature type="domain" description="Metallo-beta-lactamase" evidence="1">
    <location>
        <begin position="35"/>
        <end position="236"/>
    </location>
</feature>
<dbReference type="SMART" id="SM00849">
    <property type="entry name" value="Lactamase_B"/>
    <property type="match status" value="1"/>
</dbReference>
<evidence type="ECO:0000313" key="2">
    <source>
        <dbReference type="EMBL" id="OBX75950.1"/>
    </source>
</evidence>
<keyword evidence="2" id="KW-0378">Hydrolase</keyword>
<name>A0A1B8QA11_9GAMM</name>
<comment type="caution">
    <text evidence="2">The sequence shown here is derived from an EMBL/GenBank/DDBJ whole genome shotgun (WGS) entry which is preliminary data.</text>
</comment>
<dbReference type="SUPFAM" id="SSF56281">
    <property type="entry name" value="Metallo-hydrolase/oxidoreductase"/>
    <property type="match status" value="1"/>
</dbReference>
<dbReference type="GO" id="GO:0016787">
    <property type="term" value="F:hydrolase activity"/>
    <property type="evidence" value="ECO:0007669"/>
    <property type="project" value="UniProtKB-KW"/>
</dbReference>
<organism evidence="2 3">
    <name type="scientific">Faucicola atlantae</name>
    <dbReference type="NCBI Taxonomy" id="34059"/>
    <lineage>
        <taxon>Bacteria</taxon>
        <taxon>Pseudomonadati</taxon>
        <taxon>Pseudomonadota</taxon>
        <taxon>Gammaproteobacteria</taxon>
        <taxon>Moraxellales</taxon>
        <taxon>Moraxellaceae</taxon>
        <taxon>Faucicola</taxon>
    </lineage>
</organism>
<dbReference type="EMBL" id="LZNA01000067">
    <property type="protein sequence ID" value="OBX75950.1"/>
    <property type="molecule type" value="Genomic_DNA"/>
</dbReference>
<dbReference type="AlphaFoldDB" id="A0A1B8QA11"/>
<reference evidence="2 3" key="1">
    <citation type="submission" date="2016-06" db="EMBL/GenBank/DDBJ databases">
        <title>Draft genome of Moraxella atlantae CCUG 59586.</title>
        <authorList>
            <person name="Salva-Serra F."/>
            <person name="Engstrom-Jakobsson H."/>
            <person name="Thorell K."/>
            <person name="Gonzales-Siles L."/>
            <person name="Karlsson R."/>
            <person name="Boulund F."/>
            <person name="Engstrand L."/>
            <person name="Kristiansson E."/>
            <person name="Moore E."/>
        </authorList>
    </citation>
    <scope>NUCLEOTIDE SEQUENCE [LARGE SCALE GENOMIC DNA]</scope>
    <source>
        <strain evidence="2 3">CCUG 59586</strain>
    </source>
</reference>
<protein>
    <submittedName>
        <fullName evidence="2">MBL fold metallo-hydrolase</fullName>
    </submittedName>
</protein>
<gene>
    <name evidence="2" type="ORF">A9306_01645</name>
</gene>
<dbReference type="InterPro" id="IPR045761">
    <property type="entry name" value="ODP_dom"/>
</dbReference>